<dbReference type="AlphaFoldDB" id="A0A8X6L1H9"/>
<dbReference type="Proteomes" id="UP000887116">
    <property type="component" value="Unassembled WGS sequence"/>
</dbReference>
<gene>
    <name evidence="1" type="primary">SETMAR_49</name>
    <name evidence="1" type="ORF">TNCT_143711</name>
</gene>
<evidence type="ECO:0000313" key="1">
    <source>
        <dbReference type="EMBL" id="GFQ91996.1"/>
    </source>
</evidence>
<dbReference type="InterPro" id="IPR036397">
    <property type="entry name" value="RNaseH_sf"/>
</dbReference>
<proteinExistence type="predicted"/>
<dbReference type="EMBL" id="BMAO01023952">
    <property type="protein sequence ID" value="GFQ91996.1"/>
    <property type="molecule type" value="Genomic_DNA"/>
</dbReference>
<dbReference type="PANTHER" id="PTHR46060">
    <property type="entry name" value="MARINER MOS1 TRANSPOSASE-LIKE PROTEIN"/>
    <property type="match status" value="1"/>
</dbReference>
<dbReference type="InterPro" id="IPR052709">
    <property type="entry name" value="Transposase-MT_Hybrid"/>
</dbReference>
<dbReference type="GO" id="GO:0003676">
    <property type="term" value="F:nucleic acid binding"/>
    <property type="evidence" value="ECO:0007669"/>
    <property type="project" value="InterPro"/>
</dbReference>
<sequence length="234" mass="26844">MHRRMKAVYSEYSLCHSSIVEWHKRFLEGLELPEDDARPERAHRVITPEMIAGENVLVLDNRRIIVNEIHRLLGISGSTTHTIMHQHFNFRKIHTQWVPHQMTAEQHNTRMAQSSSHLQACRHKFSLVTKHGVTSLNRKTSVRASNGNVRLNHLQRNQKEKMAVHTSSGKVMMSFSDHKGPLLVFLERGASINAQHYQATLQNLIRAIKSKGLGMLSVALFSCMIIPTHTRPMR</sequence>
<dbReference type="PANTHER" id="PTHR46060:SF1">
    <property type="entry name" value="MARINER MOS1 TRANSPOSASE-LIKE PROTEIN"/>
    <property type="match status" value="1"/>
</dbReference>
<comment type="caution">
    <text evidence="1">The sequence shown here is derived from an EMBL/GenBank/DDBJ whole genome shotgun (WGS) entry which is preliminary data.</text>
</comment>
<organism evidence="1 2">
    <name type="scientific">Trichonephila clavata</name>
    <name type="common">Joro spider</name>
    <name type="synonym">Nephila clavata</name>
    <dbReference type="NCBI Taxonomy" id="2740835"/>
    <lineage>
        <taxon>Eukaryota</taxon>
        <taxon>Metazoa</taxon>
        <taxon>Ecdysozoa</taxon>
        <taxon>Arthropoda</taxon>
        <taxon>Chelicerata</taxon>
        <taxon>Arachnida</taxon>
        <taxon>Araneae</taxon>
        <taxon>Araneomorphae</taxon>
        <taxon>Entelegynae</taxon>
        <taxon>Araneoidea</taxon>
        <taxon>Nephilidae</taxon>
        <taxon>Trichonephila</taxon>
    </lineage>
</organism>
<keyword evidence="2" id="KW-1185">Reference proteome</keyword>
<evidence type="ECO:0000313" key="2">
    <source>
        <dbReference type="Proteomes" id="UP000887116"/>
    </source>
</evidence>
<dbReference type="Gene3D" id="3.30.420.10">
    <property type="entry name" value="Ribonuclease H-like superfamily/Ribonuclease H"/>
    <property type="match status" value="1"/>
</dbReference>
<protein>
    <submittedName>
        <fullName evidence="1">Histone-lysine N-methyltransferase SETMAR</fullName>
    </submittedName>
</protein>
<accession>A0A8X6L1H9</accession>
<dbReference type="OrthoDB" id="10022101at2759"/>
<name>A0A8X6L1H9_TRICU</name>
<reference evidence="1" key="1">
    <citation type="submission" date="2020-07" db="EMBL/GenBank/DDBJ databases">
        <title>Multicomponent nature underlies the extraordinary mechanical properties of spider dragline silk.</title>
        <authorList>
            <person name="Kono N."/>
            <person name="Nakamura H."/>
            <person name="Mori M."/>
            <person name="Yoshida Y."/>
            <person name="Ohtoshi R."/>
            <person name="Malay A.D."/>
            <person name="Moran D.A.P."/>
            <person name="Tomita M."/>
            <person name="Numata K."/>
            <person name="Arakawa K."/>
        </authorList>
    </citation>
    <scope>NUCLEOTIDE SEQUENCE</scope>
</reference>